<protein>
    <submittedName>
        <fullName evidence="1">Uncharacterized protein</fullName>
    </submittedName>
</protein>
<evidence type="ECO:0000313" key="1">
    <source>
        <dbReference type="EMBL" id="TFK79327.1"/>
    </source>
</evidence>
<reference evidence="1 2" key="1">
    <citation type="journal article" date="2019" name="Nat. Ecol. Evol.">
        <title>Megaphylogeny resolves global patterns of mushroom evolution.</title>
        <authorList>
            <person name="Varga T."/>
            <person name="Krizsan K."/>
            <person name="Foldi C."/>
            <person name="Dima B."/>
            <person name="Sanchez-Garcia M."/>
            <person name="Sanchez-Ramirez S."/>
            <person name="Szollosi G.J."/>
            <person name="Szarkandi J.G."/>
            <person name="Papp V."/>
            <person name="Albert L."/>
            <person name="Andreopoulos W."/>
            <person name="Angelini C."/>
            <person name="Antonin V."/>
            <person name="Barry K.W."/>
            <person name="Bougher N.L."/>
            <person name="Buchanan P."/>
            <person name="Buyck B."/>
            <person name="Bense V."/>
            <person name="Catcheside P."/>
            <person name="Chovatia M."/>
            <person name="Cooper J."/>
            <person name="Damon W."/>
            <person name="Desjardin D."/>
            <person name="Finy P."/>
            <person name="Geml J."/>
            <person name="Haridas S."/>
            <person name="Hughes K."/>
            <person name="Justo A."/>
            <person name="Karasinski D."/>
            <person name="Kautmanova I."/>
            <person name="Kiss B."/>
            <person name="Kocsube S."/>
            <person name="Kotiranta H."/>
            <person name="LaButti K.M."/>
            <person name="Lechner B.E."/>
            <person name="Liimatainen K."/>
            <person name="Lipzen A."/>
            <person name="Lukacs Z."/>
            <person name="Mihaltcheva S."/>
            <person name="Morgado L.N."/>
            <person name="Niskanen T."/>
            <person name="Noordeloos M.E."/>
            <person name="Ohm R.A."/>
            <person name="Ortiz-Santana B."/>
            <person name="Ovrebo C."/>
            <person name="Racz N."/>
            <person name="Riley R."/>
            <person name="Savchenko A."/>
            <person name="Shiryaev A."/>
            <person name="Soop K."/>
            <person name="Spirin V."/>
            <person name="Szebenyi C."/>
            <person name="Tomsovsky M."/>
            <person name="Tulloss R.E."/>
            <person name="Uehling J."/>
            <person name="Grigoriev I.V."/>
            <person name="Vagvolgyi C."/>
            <person name="Papp T."/>
            <person name="Martin F.M."/>
            <person name="Miettinen O."/>
            <person name="Hibbett D.S."/>
            <person name="Nagy L.G."/>
        </authorList>
    </citation>
    <scope>NUCLEOTIDE SEQUENCE [LARGE SCALE GENOMIC DNA]</scope>
    <source>
        <strain evidence="1 2">HHB13444</strain>
    </source>
</reference>
<dbReference type="AlphaFoldDB" id="A0A5C3NRX4"/>
<accession>A0A5C3NRX4</accession>
<dbReference type="Proteomes" id="UP000308197">
    <property type="component" value="Unassembled WGS sequence"/>
</dbReference>
<sequence length="159" mass="17635">MEATNPVTHELEGHGVRTFSAKEMAFNILSLMHPRLSSITQVEPNWADLKGGMDRLPDLADIMTRIHTDLAKKSELRRSIARDNAVDLKIINGVQAERVLQTVNGTPRANFQFSFPTLEPVESLENLSQLHGMDYVSDLGETGDKNDLLEVALMIATPP</sequence>
<keyword evidence="2" id="KW-1185">Reference proteome</keyword>
<dbReference type="STRING" id="1314778.A0A5C3NRX4"/>
<name>A0A5C3NRX4_9APHY</name>
<organism evidence="1 2">
    <name type="scientific">Polyporus arcularius HHB13444</name>
    <dbReference type="NCBI Taxonomy" id="1314778"/>
    <lineage>
        <taxon>Eukaryota</taxon>
        <taxon>Fungi</taxon>
        <taxon>Dikarya</taxon>
        <taxon>Basidiomycota</taxon>
        <taxon>Agaricomycotina</taxon>
        <taxon>Agaricomycetes</taxon>
        <taxon>Polyporales</taxon>
        <taxon>Polyporaceae</taxon>
        <taxon>Polyporus</taxon>
    </lineage>
</organism>
<dbReference type="EMBL" id="ML212075">
    <property type="protein sequence ID" value="TFK79327.1"/>
    <property type="molecule type" value="Genomic_DNA"/>
</dbReference>
<dbReference type="Gene3D" id="3.40.50.720">
    <property type="entry name" value="NAD(P)-binding Rossmann-like Domain"/>
    <property type="match status" value="1"/>
</dbReference>
<evidence type="ECO:0000313" key="2">
    <source>
        <dbReference type="Proteomes" id="UP000308197"/>
    </source>
</evidence>
<gene>
    <name evidence="1" type="ORF">K466DRAFT_606229</name>
</gene>
<dbReference type="Gene3D" id="6.10.250.1940">
    <property type="match status" value="1"/>
</dbReference>
<proteinExistence type="predicted"/>
<dbReference type="InParanoid" id="A0A5C3NRX4"/>